<evidence type="ECO:0000259" key="5">
    <source>
        <dbReference type="Pfam" id="PF22929"/>
    </source>
</evidence>
<dbReference type="InterPro" id="IPR022145">
    <property type="entry name" value="INTS1_RPB2-bd"/>
</dbReference>
<dbReference type="FunCoup" id="A0A6P8YKK8">
    <property type="interactions" value="1124"/>
</dbReference>
<dbReference type="GO" id="GO:0032039">
    <property type="term" value="C:integrator complex"/>
    <property type="evidence" value="ECO:0007669"/>
    <property type="project" value="InterPro"/>
</dbReference>
<protein>
    <submittedName>
        <fullName evidence="7">Integrator complex subunit 1</fullName>
    </submittedName>
</protein>
<dbReference type="Proteomes" id="UP000515158">
    <property type="component" value="Unplaced"/>
</dbReference>
<dbReference type="PANTHER" id="PTHR21224:SF1">
    <property type="entry name" value="INTEGRATOR COMPLEX SUBUNIT 1"/>
    <property type="match status" value="1"/>
</dbReference>
<evidence type="ECO:0000313" key="6">
    <source>
        <dbReference type="Proteomes" id="UP000515158"/>
    </source>
</evidence>
<dbReference type="Pfam" id="PF12432">
    <property type="entry name" value="INTS1_RP2B-bd"/>
    <property type="match status" value="1"/>
</dbReference>
<sequence>MDRGKSMTGRGGKSKTPHYPADLFALGSKGPSRVDAGEPKRPTPPHSKPVPSHGIPGPPDRKREAPPSGMSSMMMAKKPKVTPSVGAILSRGVAGPTSSVSAPPSSGADTWETVAIDTEPSGLVVEVLKANDTGETDKVVGQICGALRAIKMLRGKLDPCLYLSLLYLGKIRPSLMAIEPVPQALCSLLRRDITLGIKSNKSNPVVPILVTGLLMRAFNERKHWPDSFVRLYVEDAINERVWVDMEECKGFVENVATAFNTKHPTKSQLPPDLGLVPPSVAGLSSTCSSPSSAIGDDDSGLEGLKEELGLCITDSKHEFPVMPRYNGSHDIIEPIVTEAIKEQLLRRQAPENTTRNFLKMLSATCGLVEVRLTAAQRLETWLQNPKLTRPAQELLMYICVNCSSHTQRDIEVMINIIKIRLKTKALMNFYLSSIKELVNAHSENLSTLMKHTVYNELSNARNSNNMAVITIMFQISAENAPILLAHVLQEILMNREDFHRPLRAFLRELVIRNLRHDLDVNSFCRALMSDAPEHKAAFRDFDFKDRMYVNIVDLVCLSVFLAISPAVKEAASHIAKGDKKDIGVYQNFQNTVAKIQQDSMWWHHEIALRLYRPSQAEYVYGIHKVMFMGQADTYYKIDNWPQEVDRMSMLRLASEIPLLQHTLMRILLIGLSKDHPMNAPETMELSDQLLKRASGLSSEGSNMLEANKVEIIDLIFNLSAYHHPENIILPKGYTPPQLAISNSYWKAWIMLLLLATHNPTSFGKVAWEKYPTLRAFMEMCITNHFVYPPPSLGEHGDELRSREFQLAQLEKQQILEFESHLAAQSTKVAITEHTSLLLSQLITMDPSGAPRRPPQAVLDQLRTLNESHRMGHRLCRCRNPDFLVDIIQRQGASHSMPWLADLVESSEGALSHLPVQCLCEFLLSSTVDKQHKQQQLVSHLRSVLMDANQDPSAPCEVLEYFLRRLHSTQSASRLQAIKGLQLVMSHLEDEALVMDVDGIDREHSWLLRHLPQIPHFELAKPQVVQALRAACQVENETILVGAYINFLSQHAIVDSLPAMTDLVLDMATLIVERCTIMSALVPFKGSQNNETLMFLMKIFHSYLIKAREPRKEHPTWAENQDILVTWSKGVESTMHILVVHAMVILLSYGPCSDRTIFDELLEAWFPKSGQLPKGYLIDTSEEALLYPDWLKLRMIRSEVEVLVEAALADLEPRDLVLFIQSFGIPVESMSRLLAALDQSVLLNDVAVANAVIDKVYMAQLVAVQWQRGATNGNMFVQDLQLHEPVLPVALEPPAKSHRNIFPIGTPVAAGRQLLQPQEVRLCLDDVFLAQNEQSVKTASCKSLQLSLAVELEQCPADSRILLAIAEYFATTLSSTVGGYWISSLFSSPHMSCPLFRLILANQNVDKYPPAALQQFLQSAKAILQIDLPVKSPLTAILKTFVQKYDGKDHEMADLTNGRRPSVKPDSRVASVQSVTSALLTKSPSDSLNTGRLIDKLVSMEPELIGSCHKLQMQLLFGCSTTTMSCRPYLLTLLIHRASWATLHTVVKHLLSSTEPEYEPIAVLDFLWALTSNPKLWQGREKNTPKHYVPENVLCLSVPQLQSVVSYIIEEAAQDNGKSLESRLPLLLLCTEENVELVAHIVKHLLNIATNDANKGLKADVAHKFLLRLYFRIPGLIKYLVDSEADKFLEKASTTDNGSSVLDRMSHLLFTALAATPMSKESPRRSQEFELATRKMASVHPALVLRQLPMVASSLRGRTHLDYGVFRNRSHLAYFQHILGILELLKPYLFHRKHAAALHSTLDSYFSLFRNYGMTKDICQILNRIISLMLAYVSHDASPAVKYLHTHANLLRELQHRQPQLSSLCVLMSGVSMPRESTEESDREGEEKDTEGGEVLVAVAAPPVQQEVDWRPLLQRLEQAEGEEVNVALQDVENASYRMPGMLRNFVEPIGSLLLSPSSSIRSISHTLLARYWKHDPSAAAGGAALRIISKCLDSNQPEVVATALDRLPDVVLSVQEDAVPLLQKVFALGMCSNINTMQQLSKALALLNIQSGS</sequence>
<dbReference type="OrthoDB" id="19938at2759"/>
<evidence type="ECO:0000256" key="1">
    <source>
        <dbReference type="SAM" id="MobiDB-lite"/>
    </source>
</evidence>
<accession>A0A6P8YKK8</accession>
<feature type="domain" description="Integrator complex subunit 1 RPB2-binding" evidence="2">
    <location>
        <begin position="332"/>
        <end position="485"/>
    </location>
</feature>
<name>A0A6P8YKK8_THRPL</name>
<dbReference type="InterPro" id="IPR038902">
    <property type="entry name" value="INTS1"/>
</dbReference>
<evidence type="ECO:0000313" key="7">
    <source>
        <dbReference type="RefSeq" id="XP_034240393.1"/>
    </source>
</evidence>
<dbReference type="Pfam" id="PF22928">
    <property type="entry name" value="INTS1_R4"/>
    <property type="match status" value="1"/>
</dbReference>
<feature type="compositionally biased region" description="Acidic residues" evidence="1">
    <location>
        <begin position="1878"/>
        <end position="1888"/>
    </location>
</feature>
<feature type="domain" description="Integrator complex subunit 1 R3" evidence="3">
    <location>
        <begin position="1701"/>
        <end position="1858"/>
    </location>
</feature>
<dbReference type="CTD" id="26173"/>
<dbReference type="PANTHER" id="PTHR21224">
    <property type="entry name" value="INTEGRATOR COMPLEX SUBUNIT 1"/>
    <property type="match status" value="1"/>
</dbReference>
<dbReference type="Pfam" id="PF22927">
    <property type="entry name" value="INT1_R3"/>
    <property type="match status" value="1"/>
</dbReference>
<evidence type="ECO:0000259" key="2">
    <source>
        <dbReference type="Pfam" id="PF12432"/>
    </source>
</evidence>
<dbReference type="GeneID" id="117644854"/>
<dbReference type="KEGG" id="tpal:117644854"/>
<dbReference type="InParanoid" id="A0A6P8YKK8"/>
<keyword evidence="6" id="KW-1185">Reference proteome</keyword>
<dbReference type="InterPro" id="IPR053965">
    <property type="entry name" value="INTS1_R4"/>
</dbReference>
<evidence type="ECO:0000259" key="3">
    <source>
        <dbReference type="Pfam" id="PF22927"/>
    </source>
</evidence>
<dbReference type="GO" id="GO:0034474">
    <property type="term" value="P:U2 snRNA 3'-end processing"/>
    <property type="evidence" value="ECO:0007669"/>
    <property type="project" value="InterPro"/>
</dbReference>
<feature type="region of interest" description="Disordered" evidence="1">
    <location>
        <begin position="1871"/>
        <end position="1891"/>
    </location>
</feature>
<organism evidence="7">
    <name type="scientific">Thrips palmi</name>
    <name type="common">Melon thrips</name>
    <dbReference type="NCBI Taxonomy" id="161013"/>
    <lineage>
        <taxon>Eukaryota</taxon>
        <taxon>Metazoa</taxon>
        <taxon>Ecdysozoa</taxon>
        <taxon>Arthropoda</taxon>
        <taxon>Hexapoda</taxon>
        <taxon>Insecta</taxon>
        <taxon>Pterygota</taxon>
        <taxon>Neoptera</taxon>
        <taxon>Paraneoptera</taxon>
        <taxon>Thysanoptera</taxon>
        <taxon>Terebrantia</taxon>
        <taxon>Thripoidea</taxon>
        <taxon>Thripidae</taxon>
        <taxon>Thrips</taxon>
    </lineage>
</organism>
<gene>
    <name evidence="7" type="primary">LOC117644854</name>
</gene>
<reference evidence="7" key="1">
    <citation type="submission" date="2025-08" db="UniProtKB">
        <authorList>
            <consortium name="RefSeq"/>
        </authorList>
    </citation>
    <scope>IDENTIFICATION</scope>
    <source>
        <tissue evidence="7">Total insect</tissue>
    </source>
</reference>
<dbReference type="InterPro" id="IPR053964">
    <property type="entry name" value="INT1_R3"/>
</dbReference>
<feature type="region of interest" description="Disordered" evidence="1">
    <location>
        <begin position="1"/>
        <end position="74"/>
    </location>
</feature>
<evidence type="ECO:0000259" key="4">
    <source>
        <dbReference type="Pfam" id="PF22928"/>
    </source>
</evidence>
<dbReference type="RefSeq" id="XP_034240393.1">
    <property type="nucleotide sequence ID" value="XM_034384502.1"/>
</dbReference>
<dbReference type="Pfam" id="PF22929">
    <property type="entry name" value="INTS1_INTS2-bd"/>
    <property type="match status" value="1"/>
</dbReference>
<feature type="domain" description="Integrator complex subunit 1 R4" evidence="4">
    <location>
        <begin position="1914"/>
        <end position="2012"/>
    </location>
</feature>
<dbReference type="InterPro" id="IPR053966">
    <property type="entry name" value="INTS1_INTS2-bd"/>
</dbReference>
<proteinExistence type="predicted"/>
<feature type="domain" description="Integrator complex subunit 1 INTS2-binding" evidence="5">
    <location>
        <begin position="956"/>
        <end position="1275"/>
    </location>
</feature>
<dbReference type="SUPFAM" id="SSF48371">
    <property type="entry name" value="ARM repeat"/>
    <property type="match status" value="1"/>
</dbReference>
<dbReference type="InterPro" id="IPR016024">
    <property type="entry name" value="ARM-type_fold"/>
</dbReference>